<evidence type="ECO:0000256" key="1">
    <source>
        <dbReference type="ARBA" id="ARBA00004323"/>
    </source>
</evidence>
<evidence type="ECO:0000313" key="11">
    <source>
        <dbReference type="Proteomes" id="UP001208570"/>
    </source>
</evidence>
<keyword evidence="5" id="KW-0735">Signal-anchor</keyword>
<evidence type="ECO:0000256" key="7">
    <source>
        <dbReference type="ARBA" id="ARBA00023034"/>
    </source>
</evidence>
<comment type="subcellular location">
    <subcellularLocation>
        <location evidence="1">Golgi apparatus membrane</location>
        <topology evidence="1">Single-pass type II membrane protein</topology>
    </subcellularLocation>
</comment>
<evidence type="ECO:0000256" key="6">
    <source>
        <dbReference type="ARBA" id="ARBA00022989"/>
    </source>
</evidence>
<dbReference type="Proteomes" id="UP001208570">
    <property type="component" value="Unassembled WGS sequence"/>
</dbReference>
<dbReference type="InterPro" id="IPR026071">
    <property type="entry name" value="Glyco_Hydrolase_99"/>
</dbReference>
<evidence type="ECO:0000256" key="3">
    <source>
        <dbReference type="ARBA" id="ARBA00022692"/>
    </source>
</evidence>
<feature type="transmembrane region" description="Helical" evidence="9">
    <location>
        <begin position="12"/>
        <end position="30"/>
    </location>
</feature>
<keyword evidence="7" id="KW-0333">Golgi apparatus</keyword>
<protein>
    <recommendedName>
        <fullName evidence="12">Glycoprotein endo-alpha-1,2-mannosidase</fullName>
    </recommendedName>
</protein>
<dbReference type="FunFam" id="3.20.20.80:FF:000019">
    <property type="entry name" value="glycoprotein endo-alpha-1,2-mannosidase"/>
    <property type="match status" value="1"/>
</dbReference>
<proteinExistence type="inferred from homology"/>
<comment type="similarity">
    <text evidence="2">Belongs to the glycosyl hydrolase 99 family.</text>
</comment>
<keyword evidence="6 9" id="KW-1133">Transmembrane helix</keyword>
<dbReference type="CDD" id="cd11574">
    <property type="entry name" value="GH99"/>
    <property type="match status" value="1"/>
</dbReference>
<evidence type="ECO:0000256" key="8">
    <source>
        <dbReference type="ARBA" id="ARBA00023136"/>
    </source>
</evidence>
<keyword evidence="4" id="KW-0378">Hydrolase</keyword>
<dbReference type="GO" id="GO:0000139">
    <property type="term" value="C:Golgi membrane"/>
    <property type="evidence" value="ECO:0007669"/>
    <property type="project" value="UniProtKB-SubCell"/>
</dbReference>
<accession>A0AAD9N4C1</accession>
<keyword evidence="8 9" id="KW-0472">Membrane</keyword>
<organism evidence="10 11">
    <name type="scientific">Paralvinella palmiformis</name>
    <dbReference type="NCBI Taxonomy" id="53620"/>
    <lineage>
        <taxon>Eukaryota</taxon>
        <taxon>Metazoa</taxon>
        <taxon>Spiralia</taxon>
        <taxon>Lophotrochozoa</taxon>
        <taxon>Annelida</taxon>
        <taxon>Polychaeta</taxon>
        <taxon>Sedentaria</taxon>
        <taxon>Canalipalpata</taxon>
        <taxon>Terebellida</taxon>
        <taxon>Terebelliformia</taxon>
        <taxon>Alvinellidae</taxon>
        <taxon>Paralvinella</taxon>
    </lineage>
</organism>
<evidence type="ECO:0008006" key="12">
    <source>
        <dbReference type="Google" id="ProtNLM"/>
    </source>
</evidence>
<gene>
    <name evidence="10" type="ORF">LSH36_253g04025</name>
</gene>
<dbReference type="Gene3D" id="3.20.20.80">
    <property type="entry name" value="Glycosidases"/>
    <property type="match status" value="1"/>
</dbReference>
<reference evidence="10" key="1">
    <citation type="journal article" date="2023" name="Mol. Biol. Evol.">
        <title>Third-Generation Sequencing Reveals the Adaptive Role of the Epigenome in Three Deep-Sea Polychaetes.</title>
        <authorList>
            <person name="Perez M."/>
            <person name="Aroh O."/>
            <person name="Sun Y."/>
            <person name="Lan Y."/>
            <person name="Juniper S.K."/>
            <person name="Young C.R."/>
            <person name="Angers B."/>
            <person name="Qian P.Y."/>
        </authorList>
    </citation>
    <scope>NUCLEOTIDE SEQUENCE</scope>
    <source>
        <strain evidence="10">P08H-3</strain>
    </source>
</reference>
<name>A0AAD9N4C1_9ANNE</name>
<evidence type="ECO:0000256" key="5">
    <source>
        <dbReference type="ARBA" id="ARBA00022968"/>
    </source>
</evidence>
<dbReference type="Pfam" id="PF16317">
    <property type="entry name" value="Glyco_hydro_99"/>
    <property type="match status" value="1"/>
</dbReference>
<evidence type="ECO:0000256" key="4">
    <source>
        <dbReference type="ARBA" id="ARBA00022801"/>
    </source>
</evidence>
<dbReference type="PANTHER" id="PTHR13572">
    <property type="entry name" value="ENDO-ALPHA-1,2-MANNOSIDASE"/>
    <property type="match status" value="1"/>
</dbReference>
<dbReference type="PANTHER" id="PTHR13572:SF4">
    <property type="entry name" value="RE57134P"/>
    <property type="match status" value="1"/>
</dbReference>
<evidence type="ECO:0000256" key="2">
    <source>
        <dbReference type="ARBA" id="ARBA00009559"/>
    </source>
</evidence>
<sequence length="451" mass="52503">MRLRKCERCIAALSLIWFVFGITFTIMLLMSASQDKQETIDAVMRYEKNSLLAVNTSQEAIRKESPKQSAGATEYVKVYAEEKNELYTSVAVPGERWPAPDYDIHAFYYIWYGNPTLNGKYLHWNHQYLPHWDGKMAVQWPTGFHIPPDDIGSNFYPELGLYSSANVSTIREHMIQLRTAGIGVISVSWYPPDQADGQGESTDYLIPRILDVANQYSIKVCLHIEPYKGRSASSLSTMLQYIFHNYGNHAAFYRRKHRGRELPLFYIYDSYNVKKQEWVRLFKPDGDLSIRNTKLDGIYIGLLVEQKHQEELISSGFDGYYTYFASDGFTHGSKGQNWKELSQQAVANDVFFIPSVGPGYIDDRIRPWNKINTQLRKDGNYYELKFRLAIEAAPRIISITSFNEWHEGTQIEKAVPKKTKFYKYEDYLPNQSDFYLLLTRKWIHKFKRHKG</sequence>
<dbReference type="EMBL" id="JAODUP010000253">
    <property type="protein sequence ID" value="KAK2154943.1"/>
    <property type="molecule type" value="Genomic_DNA"/>
</dbReference>
<evidence type="ECO:0000256" key="9">
    <source>
        <dbReference type="SAM" id="Phobius"/>
    </source>
</evidence>
<dbReference type="AlphaFoldDB" id="A0AAD9N4C1"/>
<comment type="caution">
    <text evidence="10">The sequence shown here is derived from an EMBL/GenBank/DDBJ whole genome shotgun (WGS) entry which is preliminary data.</text>
</comment>
<keyword evidence="3 9" id="KW-0812">Transmembrane</keyword>
<evidence type="ECO:0000313" key="10">
    <source>
        <dbReference type="EMBL" id="KAK2154943.1"/>
    </source>
</evidence>
<keyword evidence="11" id="KW-1185">Reference proteome</keyword>
<dbReference type="GO" id="GO:0004559">
    <property type="term" value="F:alpha-mannosidase activity"/>
    <property type="evidence" value="ECO:0007669"/>
    <property type="project" value="TreeGrafter"/>
</dbReference>